<evidence type="ECO:0000313" key="5">
    <source>
        <dbReference type="Proteomes" id="UP000756921"/>
    </source>
</evidence>
<dbReference type="Proteomes" id="UP000756921">
    <property type="component" value="Unassembled WGS sequence"/>
</dbReference>
<feature type="region of interest" description="Disordered" evidence="2">
    <location>
        <begin position="506"/>
        <end position="533"/>
    </location>
</feature>
<dbReference type="Gene3D" id="2.40.50.40">
    <property type="match status" value="1"/>
</dbReference>
<feature type="compositionally biased region" description="Basic residues" evidence="2">
    <location>
        <begin position="352"/>
        <end position="365"/>
    </location>
</feature>
<feature type="compositionally biased region" description="Basic residues" evidence="2">
    <location>
        <begin position="520"/>
        <end position="533"/>
    </location>
</feature>
<feature type="domain" description="Chromo" evidence="3">
    <location>
        <begin position="433"/>
        <end position="491"/>
    </location>
</feature>
<accession>A0A9P6G6N4</accession>
<feature type="compositionally biased region" description="Basic and acidic residues" evidence="2">
    <location>
        <begin position="86"/>
        <end position="114"/>
    </location>
</feature>
<dbReference type="EMBL" id="WJXW01000015">
    <property type="protein sequence ID" value="KAF9729839.1"/>
    <property type="molecule type" value="Genomic_DNA"/>
</dbReference>
<name>A0A9P6G6N4_9PLEO</name>
<comment type="caution">
    <text evidence="4">The sequence shown here is derived from an EMBL/GenBank/DDBJ whole genome shotgun (WGS) entry which is preliminary data.</text>
</comment>
<feature type="compositionally biased region" description="Polar residues" evidence="2">
    <location>
        <begin position="236"/>
        <end position="247"/>
    </location>
</feature>
<feature type="compositionally biased region" description="Basic and acidic residues" evidence="2">
    <location>
        <begin position="314"/>
        <end position="331"/>
    </location>
</feature>
<evidence type="ECO:0000256" key="2">
    <source>
        <dbReference type="SAM" id="MobiDB-lite"/>
    </source>
</evidence>
<feature type="compositionally biased region" description="Polar residues" evidence="2">
    <location>
        <begin position="265"/>
        <end position="277"/>
    </location>
</feature>
<comment type="subunit">
    <text evidence="1">Component of the NuA4 histone acetyltransferase complex.</text>
</comment>
<evidence type="ECO:0000259" key="3">
    <source>
        <dbReference type="PROSITE" id="PS50013"/>
    </source>
</evidence>
<reference evidence="4" key="1">
    <citation type="journal article" date="2020" name="Mol. Plant Microbe Interact.">
        <title>Genome Sequence of the Biocontrol Agent Coniothyrium minitans strain Conio (IMI 134523).</title>
        <authorList>
            <person name="Patel D."/>
            <person name="Shittu T.A."/>
            <person name="Baroncelli R."/>
            <person name="Muthumeenakshi S."/>
            <person name="Osborne T.H."/>
            <person name="Janganan T.K."/>
            <person name="Sreenivasaprasad S."/>
        </authorList>
    </citation>
    <scope>NUCLEOTIDE SEQUENCE</scope>
    <source>
        <strain evidence="4">Conio</strain>
    </source>
</reference>
<feature type="compositionally biased region" description="Acidic residues" evidence="2">
    <location>
        <begin position="193"/>
        <end position="209"/>
    </location>
</feature>
<sequence>MSNYPKFDDILGIEPDSNSARGTGEQPAHAAHGVEVVDLTCSADNEANYENSDSGRESNFGSRLNRSHPLTNSRIDAVSDDETSDDGYHADGDDRSGVVERDDNCLLPHRERSVNYEQDEYAVEIPSGTLESANQDYAAERSSQEITSGIGDQQVHSMADSAEGKCRSQSEDARAQNTMCDPAQMSRKSEVIDLTDSDDESSNEEGEEEGAYRSQGARSSSVLQEAHNRTRPAASESPTISLTSSHIPAQDVVPHGHPLFVADTGISSSDQSLQTAGTHAIQDSMVEPRQSQRSEPASDQGEYSPLRGVSDGGDDNHYHNDGNGDDSRDQRMSSLRLVQKRKRDASVSSVDRKRHSRTSSKRSKQRLTNAAHAPKQRSRYLSHCPPQSTSKVLARAYAEVQCSEDTGAESSSDGAGNDENSKELQSIDDGTEYEVERILKSGLSRGNLKYQAQWVGYEADPRWYSASNFKNSPRKLREFHKANPTEPGPPKRLSYWERCYDEDRDAVDFPDDDKPGRTVRGGRRAVRRGRAAI</sequence>
<gene>
    <name evidence="4" type="ORF">PMIN01_11772</name>
</gene>
<dbReference type="CDD" id="cd00024">
    <property type="entry name" value="CD_CSD"/>
    <property type="match status" value="1"/>
</dbReference>
<dbReference type="AlphaFoldDB" id="A0A9P6G6N4"/>
<dbReference type="OrthoDB" id="2650643at2759"/>
<evidence type="ECO:0000313" key="4">
    <source>
        <dbReference type="EMBL" id="KAF9729839.1"/>
    </source>
</evidence>
<dbReference type="PROSITE" id="PS50013">
    <property type="entry name" value="CHROMO_2"/>
    <property type="match status" value="1"/>
</dbReference>
<feature type="compositionally biased region" description="Polar residues" evidence="2">
    <location>
        <begin position="144"/>
        <end position="156"/>
    </location>
</feature>
<dbReference type="InterPro" id="IPR000953">
    <property type="entry name" value="Chromo/chromo_shadow_dom"/>
</dbReference>
<feature type="compositionally biased region" description="Polar residues" evidence="2">
    <location>
        <begin position="42"/>
        <end position="74"/>
    </location>
</feature>
<feature type="compositionally biased region" description="Basic and acidic residues" evidence="2">
    <location>
        <begin position="162"/>
        <end position="174"/>
    </location>
</feature>
<evidence type="ECO:0000256" key="1">
    <source>
        <dbReference type="ARBA" id="ARBA00011353"/>
    </source>
</evidence>
<feature type="region of interest" description="Disordered" evidence="2">
    <location>
        <begin position="1"/>
        <end position="388"/>
    </location>
</feature>
<dbReference type="InterPro" id="IPR016197">
    <property type="entry name" value="Chromo-like_dom_sf"/>
</dbReference>
<organism evidence="4 5">
    <name type="scientific">Paraphaeosphaeria minitans</name>
    <dbReference type="NCBI Taxonomy" id="565426"/>
    <lineage>
        <taxon>Eukaryota</taxon>
        <taxon>Fungi</taxon>
        <taxon>Dikarya</taxon>
        <taxon>Ascomycota</taxon>
        <taxon>Pezizomycotina</taxon>
        <taxon>Dothideomycetes</taxon>
        <taxon>Pleosporomycetidae</taxon>
        <taxon>Pleosporales</taxon>
        <taxon>Massarineae</taxon>
        <taxon>Didymosphaeriaceae</taxon>
        <taxon>Paraphaeosphaeria</taxon>
    </lineage>
</organism>
<protein>
    <recommendedName>
        <fullName evidence="3">Chromo domain-containing protein</fullName>
    </recommendedName>
</protein>
<dbReference type="SUPFAM" id="SSF54160">
    <property type="entry name" value="Chromo domain-like"/>
    <property type="match status" value="1"/>
</dbReference>
<proteinExistence type="predicted"/>
<dbReference type="GO" id="GO:0006338">
    <property type="term" value="P:chromatin remodeling"/>
    <property type="evidence" value="ECO:0007669"/>
    <property type="project" value="UniProtKB-ARBA"/>
</dbReference>
<keyword evidence="5" id="KW-1185">Reference proteome</keyword>
<feature type="region of interest" description="Disordered" evidence="2">
    <location>
        <begin position="402"/>
        <end position="431"/>
    </location>
</feature>